<proteinExistence type="predicted"/>
<evidence type="ECO:0000313" key="2">
    <source>
        <dbReference type="Proteomes" id="UP000593846"/>
    </source>
</evidence>
<name>A0A7S6U260_9CYAN</name>
<dbReference type="RefSeq" id="WP_200988018.1">
    <property type="nucleotide sequence ID" value="NZ_CP063311.1"/>
</dbReference>
<evidence type="ECO:0000313" key="1">
    <source>
        <dbReference type="EMBL" id="QOV22390.1"/>
    </source>
</evidence>
<dbReference type="AlphaFoldDB" id="A0A7S6U260"/>
<dbReference type="KEGG" id="aee:IM676_17220"/>
<dbReference type="EMBL" id="CP063311">
    <property type="protein sequence ID" value="QOV22390.1"/>
    <property type="molecule type" value="Genomic_DNA"/>
</dbReference>
<dbReference type="Proteomes" id="UP000593846">
    <property type="component" value="Chromosome"/>
</dbReference>
<sequence length="69" mass="7883">MNAIGITDSDSGGLVRSLLQIVILEVTGYTTQEMLMNLVFSRQSQIYYQPHSVNFVIRTKKSLHWCGHR</sequence>
<accession>A0A7S6U260</accession>
<organism evidence="1 2">
    <name type="scientific">Anabaenopsis elenkinii CCIBt3563</name>
    <dbReference type="NCBI Taxonomy" id="2779889"/>
    <lineage>
        <taxon>Bacteria</taxon>
        <taxon>Bacillati</taxon>
        <taxon>Cyanobacteriota</taxon>
        <taxon>Cyanophyceae</taxon>
        <taxon>Nostocales</taxon>
        <taxon>Nodulariaceae</taxon>
        <taxon>Anabaenopsis</taxon>
    </lineage>
</organism>
<reference evidence="2" key="1">
    <citation type="submission" date="2020-10" db="EMBL/GenBank/DDBJ databases">
        <title>Genome-based taxonomic classification of the species Anabaenopsis elenkinii.</title>
        <authorList>
            <person name="Delbaje E."/>
            <person name="Andreote A.P.D."/>
            <person name="Pellegrinetti T.A."/>
            <person name="Cruz R.B."/>
            <person name="Branco L.H.Z."/>
            <person name="Fiore M.F."/>
        </authorList>
    </citation>
    <scope>NUCLEOTIDE SEQUENCE [LARGE SCALE GENOMIC DNA]</scope>
    <source>
        <strain evidence="2">CCIBt3563</strain>
    </source>
</reference>
<protein>
    <submittedName>
        <fullName evidence="1">Uncharacterized protein</fullName>
    </submittedName>
</protein>
<gene>
    <name evidence="1" type="ORF">IM676_17220</name>
</gene>
<keyword evidence="2" id="KW-1185">Reference proteome</keyword>